<dbReference type="Pfam" id="PF13424">
    <property type="entry name" value="TPR_12"/>
    <property type="match status" value="5"/>
</dbReference>
<dbReference type="SUPFAM" id="SSF48452">
    <property type="entry name" value="TPR-like"/>
    <property type="match status" value="3"/>
</dbReference>
<dbReference type="EMBL" id="CP109546">
    <property type="protein sequence ID" value="WTZ09564.1"/>
    <property type="molecule type" value="Genomic_DNA"/>
</dbReference>
<feature type="repeat" description="TPR" evidence="3">
    <location>
        <begin position="1198"/>
        <end position="1231"/>
    </location>
</feature>
<feature type="coiled-coil region" evidence="4">
    <location>
        <begin position="1214"/>
        <end position="1274"/>
    </location>
</feature>
<dbReference type="Gene3D" id="1.25.40.10">
    <property type="entry name" value="Tetratricopeptide repeat domain"/>
    <property type="match status" value="3"/>
</dbReference>
<evidence type="ECO:0000313" key="7">
    <source>
        <dbReference type="EMBL" id="WTZ09564.1"/>
    </source>
</evidence>
<dbReference type="PROSITE" id="PS50005">
    <property type="entry name" value="TPR"/>
    <property type="match status" value="7"/>
</dbReference>
<gene>
    <name evidence="7" type="ORF">OG699_17130</name>
</gene>
<reference evidence="7" key="1">
    <citation type="submission" date="2022-10" db="EMBL/GenBank/DDBJ databases">
        <title>The complete genomes of actinobacterial strains from the NBC collection.</title>
        <authorList>
            <person name="Joergensen T.S."/>
            <person name="Alvarez Arevalo M."/>
            <person name="Sterndorff E.B."/>
            <person name="Faurdal D."/>
            <person name="Vuksanovic O."/>
            <person name="Mourched A.-S."/>
            <person name="Charusanti P."/>
            <person name="Shaw S."/>
            <person name="Blin K."/>
            <person name="Weber T."/>
        </authorList>
    </citation>
    <scope>NUCLEOTIDE SEQUENCE</scope>
    <source>
        <strain evidence="7">NBC_01393</strain>
    </source>
</reference>
<dbReference type="Gene3D" id="3.40.50.10140">
    <property type="entry name" value="Toll/interleukin-1 receptor homology (TIR) domain"/>
    <property type="match status" value="1"/>
</dbReference>
<dbReference type="SUPFAM" id="SSF52540">
    <property type="entry name" value="P-loop containing nucleoside triphosphate hydrolases"/>
    <property type="match status" value="1"/>
</dbReference>
<dbReference type="InterPro" id="IPR035897">
    <property type="entry name" value="Toll_tir_struct_dom_sf"/>
</dbReference>
<dbReference type="InterPro" id="IPR041664">
    <property type="entry name" value="AAA_16"/>
</dbReference>
<accession>A0AAU3HVT6</accession>
<dbReference type="SMART" id="SM00028">
    <property type="entry name" value="TPR"/>
    <property type="match status" value="10"/>
</dbReference>
<feature type="repeat" description="TPR" evidence="3">
    <location>
        <begin position="1438"/>
        <end position="1471"/>
    </location>
</feature>
<dbReference type="PANTHER" id="PTHR45641">
    <property type="entry name" value="TETRATRICOPEPTIDE REPEAT PROTEIN (AFU_ORTHOLOGUE AFUA_6G03870)"/>
    <property type="match status" value="1"/>
</dbReference>
<feature type="domain" description="TIR" evidence="6">
    <location>
        <begin position="5"/>
        <end position="137"/>
    </location>
</feature>
<keyword evidence="1" id="KW-0677">Repeat</keyword>
<dbReference type="InterPro" id="IPR019734">
    <property type="entry name" value="TPR_rpt"/>
</dbReference>
<dbReference type="GO" id="GO:0007165">
    <property type="term" value="P:signal transduction"/>
    <property type="evidence" value="ECO:0007669"/>
    <property type="project" value="InterPro"/>
</dbReference>
<dbReference type="InterPro" id="IPR011990">
    <property type="entry name" value="TPR-like_helical_dom_sf"/>
</dbReference>
<dbReference type="Gene3D" id="3.40.50.300">
    <property type="entry name" value="P-loop containing nucleotide triphosphate hydrolases"/>
    <property type="match status" value="1"/>
</dbReference>
<feature type="region of interest" description="Disordered" evidence="5">
    <location>
        <begin position="206"/>
        <end position="229"/>
    </location>
</feature>
<feature type="repeat" description="TPR" evidence="3">
    <location>
        <begin position="1318"/>
        <end position="1351"/>
    </location>
</feature>
<feature type="region of interest" description="Disordered" evidence="5">
    <location>
        <begin position="436"/>
        <end position="473"/>
    </location>
</feature>
<feature type="repeat" description="TPR" evidence="3">
    <location>
        <begin position="1238"/>
        <end position="1271"/>
    </location>
</feature>
<sequence length="1559" mass="171442">MTGARQFDVFVSYAYDDRPWATSLAENLHRLGLEVSLDQWEVVGGDLLASRLQDGMAQSGAVVVVVSEHWVASGWCGEEFAAAVTAAVKQGQRLIPVLLGEVALPPFVASRLYVDFRHVASPEQYVGLVERLERAVRGLPSGQRPERGGPLVVPPTAYWPEGTTPAELRIGQELVVFSTAGGEVSCAPRGVDRDLEQRLWELDRARSGATDGTIQRKPPNDEEEATAAGPEGALAAVGEALGTRFVHSEAARELAGQENLAVGRNTSLRIGLTVDDPEWVDLPWETLTVPGVTGPLVLSKQVELYRMVRRDSPPVAVAVPGPLRILAVVASPESGGGELLDYERELGRILDAVDPARSGQGAYVRVLNWGSLAEIRAALEQERFHILHLSCHAAPGTLLLEDEQGKAHKVDAQEFMEALPADRGIPLVVLAGCSTARTPAPRNGRTSPQQHLSENEGKPDEATTSPETADVDAEGRIRAGLARALLEHGVPAVLAMTEAVTDHYATELAAEMYQALARAEHPNPLTALSQARRTLEKKRRQLPDQNLHAAWPEWATPALFLAGPPLPMFEGTHGAERLPDTPETVLEQGMVVRKVGEFVGRRAELRQLLAALRDPQRAGVLVHGIGGVGKSTLAAELLHHYGTMDRLVVPVAATTALTVDAVLETVRLSLTSHCTATGLPETNALRQVVVALADARAPWRERWELVRQVVLPRLAALMIVDNAEDLLTPTPTGQGWELADAELAELLAAWMVASPRTRLLITSRHPFAVPKRLHRRLTTHHLGPLSLAETRKLIWRLPGLDALTPAEQQRAYTDVGGHPRALEYLDALLCGGQARFPDIAERMEAALEDRGVLDPERWMADAAGDLDTALAETVTLAVDDILLDALLAQLDTVPGARRLLDGLAVYRTPVDATGAAWQLSHLTAPPEPDPALDQRLRIINTQINTARAAGAGPEDGFGLPPETITELAAIWKERRRPPAVLDAQRGKALKRLLDLGLVSPAPALEDEPGSQPTGLTVHHWTADALRKRAHPDTLEAAHQRAAAYWQWRVNVYPQPRTADITQLIEARHHHHQAGDLDQADDVTQYVCSQLHTWGAWDWEQRLLEETLIWFPARSRPAAAYIHQLGIIAEERGDYEQAEERYRASLTILEELGDRAGIATSYHQLGIIAQERGDYQQAEERYRASLTIEEEFGDRAGIATSYHQLGIIAQERGDYQQAEERYRAALTIKEELGDRSGIATSYHQLGMIAELRGDYQQAEERYRAALTIKEELGDRSSIASSYHQLGMIAELRGDYEQAEERYRASLTIKEELGDRSGIASSYHQLGRIAQERGDYQQAEERYRASLTILEELGNRAGIASSYHQLGIIAQLRGDYQQAEERYRASLTIKEELGNRAGIASSYHQLGIIAQLREDYQQAEERYRASLTILEELGNRAGIASSYHQLGRIAQLRGDYQQAEERYRASLTIEEELGNRAGIATSYHQLGVLYTEQERPAEGVPYMLHALALQLEVGSPPAASLYWLSRQRALLGDDTFRSVLDELLPDETAASIMDVTHPQDE</sequence>
<dbReference type="Pfam" id="PF13191">
    <property type="entry name" value="AAA_16"/>
    <property type="match status" value="1"/>
</dbReference>
<keyword evidence="2 3" id="KW-0802">TPR repeat</keyword>
<evidence type="ECO:0000256" key="3">
    <source>
        <dbReference type="PROSITE-ProRule" id="PRU00339"/>
    </source>
</evidence>
<evidence type="ECO:0000256" key="5">
    <source>
        <dbReference type="SAM" id="MobiDB-lite"/>
    </source>
</evidence>
<dbReference type="Pfam" id="PF13676">
    <property type="entry name" value="TIR_2"/>
    <property type="match status" value="1"/>
</dbReference>
<dbReference type="SUPFAM" id="SSF52200">
    <property type="entry name" value="Toll/Interleukin receptor TIR domain"/>
    <property type="match status" value="1"/>
</dbReference>
<dbReference type="InterPro" id="IPR000157">
    <property type="entry name" value="TIR_dom"/>
</dbReference>
<organism evidence="7">
    <name type="scientific">Streptomyces sp. NBC_01393</name>
    <dbReference type="NCBI Taxonomy" id="2903851"/>
    <lineage>
        <taxon>Bacteria</taxon>
        <taxon>Bacillati</taxon>
        <taxon>Actinomycetota</taxon>
        <taxon>Actinomycetes</taxon>
        <taxon>Kitasatosporales</taxon>
        <taxon>Streptomycetaceae</taxon>
        <taxon>Streptomyces</taxon>
    </lineage>
</organism>
<protein>
    <submittedName>
        <fullName evidence="7">Tetratricopeptide repeat protein</fullName>
    </submittedName>
</protein>
<evidence type="ECO:0000259" key="6">
    <source>
        <dbReference type="PROSITE" id="PS50104"/>
    </source>
</evidence>
<dbReference type="InterPro" id="IPR024983">
    <property type="entry name" value="CHAT_dom"/>
</dbReference>
<dbReference type="PROSITE" id="PS50104">
    <property type="entry name" value="TIR"/>
    <property type="match status" value="1"/>
</dbReference>
<dbReference type="PANTHER" id="PTHR45641:SF19">
    <property type="entry name" value="NEPHROCYSTIN-3"/>
    <property type="match status" value="1"/>
</dbReference>
<keyword evidence="4" id="KW-0175">Coiled coil</keyword>
<feature type="repeat" description="TPR" evidence="3">
    <location>
        <begin position="1158"/>
        <end position="1191"/>
    </location>
</feature>
<name>A0AAU3HVT6_9ACTN</name>
<proteinExistence type="predicted"/>
<feature type="repeat" description="TPR" evidence="3">
    <location>
        <begin position="1278"/>
        <end position="1311"/>
    </location>
</feature>
<dbReference type="SMART" id="SM00255">
    <property type="entry name" value="TIR"/>
    <property type="match status" value="1"/>
</dbReference>
<feature type="repeat" description="TPR" evidence="3">
    <location>
        <begin position="1358"/>
        <end position="1391"/>
    </location>
</feature>
<dbReference type="Pfam" id="PF12770">
    <property type="entry name" value="CHAT"/>
    <property type="match status" value="1"/>
</dbReference>
<dbReference type="InterPro" id="IPR027417">
    <property type="entry name" value="P-loop_NTPase"/>
</dbReference>
<evidence type="ECO:0000256" key="4">
    <source>
        <dbReference type="SAM" id="Coils"/>
    </source>
</evidence>
<evidence type="ECO:0000256" key="1">
    <source>
        <dbReference type="ARBA" id="ARBA00022737"/>
    </source>
</evidence>
<evidence type="ECO:0000256" key="2">
    <source>
        <dbReference type="ARBA" id="ARBA00022803"/>
    </source>
</evidence>